<dbReference type="EMBL" id="JAOPGA020000288">
    <property type="protein sequence ID" value="KAL0478023.1"/>
    <property type="molecule type" value="Genomic_DNA"/>
</dbReference>
<dbReference type="PANTHER" id="PTHR44858">
    <property type="entry name" value="TETRATRICOPEPTIDE REPEAT PROTEIN 6"/>
    <property type="match status" value="1"/>
</dbReference>
<keyword evidence="2 3" id="KW-0802">TPR repeat</keyword>
<dbReference type="InterPro" id="IPR050498">
    <property type="entry name" value="Ycf3"/>
</dbReference>
<proteinExistence type="predicted"/>
<protein>
    <recommendedName>
        <fullName evidence="6">Tetratricopeptide repeat protein</fullName>
    </recommendedName>
</protein>
<feature type="repeat" description="TPR" evidence="3">
    <location>
        <begin position="187"/>
        <end position="220"/>
    </location>
</feature>
<evidence type="ECO:0008006" key="6">
    <source>
        <dbReference type="Google" id="ProtNLM"/>
    </source>
</evidence>
<dbReference type="PROSITE" id="PS50005">
    <property type="entry name" value="TPR"/>
    <property type="match status" value="1"/>
</dbReference>
<comment type="caution">
    <text evidence="4">The sequence shown here is derived from an EMBL/GenBank/DDBJ whole genome shotgun (WGS) entry which is preliminary data.</text>
</comment>
<keyword evidence="5" id="KW-1185">Reference proteome</keyword>
<reference evidence="4 5" key="1">
    <citation type="submission" date="2024-03" db="EMBL/GenBank/DDBJ databases">
        <title>The Acrasis kona genome and developmental transcriptomes reveal deep origins of eukaryotic multicellular pathways.</title>
        <authorList>
            <person name="Sheikh S."/>
            <person name="Fu C.-J."/>
            <person name="Brown M.W."/>
            <person name="Baldauf S.L."/>
        </authorList>
    </citation>
    <scope>NUCLEOTIDE SEQUENCE [LARGE SCALE GENOMIC DNA]</scope>
    <source>
        <strain evidence="4 5">ATCC MYA-3509</strain>
    </source>
</reference>
<organism evidence="4 5">
    <name type="scientific">Acrasis kona</name>
    <dbReference type="NCBI Taxonomy" id="1008807"/>
    <lineage>
        <taxon>Eukaryota</taxon>
        <taxon>Discoba</taxon>
        <taxon>Heterolobosea</taxon>
        <taxon>Tetramitia</taxon>
        <taxon>Eutetramitia</taxon>
        <taxon>Acrasidae</taxon>
        <taxon>Acrasis</taxon>
    </lineage>
</organism>
<dbReference type="SMART" id="SM00028">
    <property type="entry name" value="TPR"/>
    <property type="match status" value="6"/>
</dbReference>
<accession>A0AAW2YL13</accession>
<evidence type="ECO:0000256" key="3">
    <source>
        <dbReference type="PROSITE-ProRule" id="PRU00339"/>
    </source>
</evidence>
<sequence>MTTEDNRQREMDDFYQEIIRGAQYRMEENFIKSLHHFNNAVRMQPYNFEAYLERGVNYHLRNETLHALRDFQYAYYHCTQNYACQATHEYQRSQYFRHILLGLIYETNSLWDKAVKEYQNAISCDDEGFYAYFSIGYSYGSLSLIDKHKNSEQNEKLYHDAIEFFYKAINLLETVPHHKKYYSFYASVIYTNIAWMEKRLLKNYRALECYEKAIELNPRHVRAHFSRAIHYRTMESRENATLDYTSCIRIFEQQLKDFLTTCKPNQRCIRVVKRRISSLLEDRGLINMDHDISAAKQDFNRAIELCPNESPFAYLLLAYLYANSLDYLEALKVCTNGAVNCCKFQGLSNDRQSFRDLARLFSFKSDLLATVNRTTESKRDEDMVKRINNLVRVD</sequence>
<evidence type="ECO:0000313" key="5">
    <source>
        <dbReference type="Proteomes" id="UP001431209"/>
    </source>
</evidence>
<dbReference type="InterPro" id="IPR019734">
    <property type="entry name" value="TPR_rpt"/>
</dbReference>
<dbReference type="InterPro" id="IPR011990">
    <property type="entry name" value="TPR-like_helical_dom_sf"/>
</dbReference>
<name>A0AAW2YL13_9EUKA</name>
<dbReference type="Gene3D" id="1.25.40.10">
    <property type="entry name" value="Tetratricopeptide repeat domain"/>
    <property type="match status" value="3"/>
</dbReference>
<dbReference type="PANTHER" id="PTHR44858:SF1">
    <property type="entry name" value="UDP-N-ACETYLGLUCOSAMINE--PEPTIDE N-ACETYLGLUCOSAMINYLTRANSFERASE SPINDLY-RELATED"/>
    <property type="match status" value="1"/>
</dbReference>
<dbReference type="Pfam" id="PF13181">
    <property type="entry name" value="TPR_8"/>
    <property type="match status" value="1"/>
</dbReference>
<gene>
    <name evidence="4" type="ORF">AKO1_005313</name>
</gene>
<evidence type="ECO:0000313" key="4">
    <source>
        <dbReference type="EMBL" id="KAL0478023.1"/>
    </source>
</evidence>
<keyword evidence="1" id="KW-0677">Repeat</keyword>
<dbReference type="AlphaFoldDB" id="A0AAW2YL13"/>
<dbReference type="SUPFAM" id="SSF48452">
    <property type="entry name" value="TPR-like"/>
    <property type="match status" value="2"/>
</dbReference>
<dbReference type="Proteomes" id="UP001431209">
    <property type="component" value="Unassembled WGS sequence"/>
</dbReference>
<evidence type="ECO:0000256" key="1">
    <source>
        <dbReference type="ARBA" id="ARBA00022737"/>
    </source>
</evidence>
<evidence type="ECO:0000256" key="2">
    <source>
        <dbReference type="ARBA" id="ARBA00022803"/>
    </source>
</evidence>